<dbReference type="SUPFAM" id="SSF48452">
    <property type="entry name" value="TPR-like"/>
    <property type="match status" value="1"/>
</dbReference>
<comment type="similarity">
    <text evidence="1 4">Belongs to the SNAP family.</text>
</comment>
<sequence>MSNYGLLFDRQEVGTSEQGRIIVECRIGFEAVPNMEADAFAADSNMSTDAAPPYPWSGTLAEVYQLEAVSCLLKAIEIYTDMGRFTVAAKHHMTIAEIYENEIADIEKAITHYEQAADFFPRPTKCLLNVAKYSAQLEQYEKAIGLYEQVASAALASPLMKYSAKEYFFCASLCHLCVDSLNAQIAIKKYEEQCPSFGDSRECKLVKKLMEKLEEQDIDGFTEVVKEYDSISRLDSWYTNILLRIKKTMQENPDL</sequence>
<comment type="function">
    <text evidence="4">Required for vesicular transport between the endoplasmic reticulum and the Golgi apparatus.</text>
</comment>
<evidence type="ECO:0000256" key="2">
    <source>
        <dbReference type="ARBA" id="ARBA00022448"/>
    </source>
</evidence>
<evidence type="ECO:0000256" key="5">
    <source>
        <dbReference type="SAM" id="Coils"/>
    </source>
</evidence>
<feature type="non-terminal residue" evidence="6">
    <location>
        <position position="255"/>
    </location>
</feature>
<evidence type="ECO:0000313" key="6">
    <source>
        <dbReference type="EMBL" id="UYV82273.1"/>
    </source>
</evidence>
<keyword evidence="4" id="KW-0931">ER-Golgi transport</keyword>
<dbReference type="PANTHER" id="PTHR13768">
    <property type="entry name" value="SOLUBLE NSF ATTACHMENT PROTEIN SNAP"/>
    <property type="match status" value="1"/>
</dbReference>
<feature type="coiled-coil region" evidence="5">
    <location>
        <begin position="96"/>
        <end position="150"/>
    </location>
</feature>
<evidence type="ECO:0000256" key="3">
    <source>
        <dbReference type="ARBA" id="ARBA00022927"/>
    </source>
</evidence>
<dbReference type="Gene3D" id="1.25.40.10">
    <property type="entry name" value="Tetratricopeptide repeat domain"/>
    <property type="match status" value="1"/>
</dbReference>
<keyword evidence="3 4" id="KW-0653">Protein transport</keyword>
<dbReference type="InterPro" id="IPR011990">
    <property type="entry name" value="TPR-like_helical_dom_sf"/>
</dbReference>
<evidence type="ECO:0000256" key="4">
    <source>
        <dbReference type="RuleBase" id="RU367013"/>
    </source>
</evidence>
<keyword evidence="7" id="KW-1185">Reference proteome</keyword>
<comment type="subcellular location">
    <subcellularLocation>
        <location evidence="4">Membrane</location>
        <topology evidence="4">Peripheral membrane protein</topology>
    </subcellularLocation>
</comment>
<keyword evidence="5" id="KW-0175">Coiled coil</keyword>
<evidence type="ECO:0000313" key="7">
    <source>
        <dbReference type="Proteomes" id="UP001235939"/>
    </source>
</evidence>
<dbReference type="Pfam" id="PF14938">
    <property type="entry name" value="SNAP"/>
    <property type="match status" value="1"/>
</dbReference>
<dbReference type="EMBL" id="CP092883">
    <property type="protein sequence ID" value="UYV82273.1"/>
    <property type="molecule type" value="Genomic_DNA"/>
</dbReference>
<evidence type="ECO:0000256" key="1">
    <source>
        <dbReference type="ARBA" id="ARBA00010050"/>
    </source>
</evidence>
<keyword evidence="4" id="KW-0472">Membrane</keyword>
<keyword evidence="2 4" id="KW-0813">Transport</keyword>
<organism evidence="6 7">
    <name type="scientific">Cordylochernes scorpioides</name>
    <dbReference type="NCBI Taxonomy" id="51811"/>
    <lineage>
        <taxon>Eukaryota</taxon>
        <taxon>Metazoa</taxon>
        <taxon>Ecdysozoa</taxon>
        <taxon>Arthropoda</taxon>
        <taxon>Chelicerata</taxon>
        <taxon>Arachnida</taxon>
        <taxon>Pseudoscorpiones</taxon>
        <taxon>Cheliferoidea</taxon>
        <taxon>Chernetidae</taxon>
        <taxon>Cordylochernes</taxon>
    </lineage>
</organism>
<dbReference type="Proteomes" id="UP001235939">
    <property type="component" value="Chromosome 21"/>
</dbReference>
<gene>
    <name evidence="6" type="ORF">LAZ67_21001527</name>
</gene>
<protein>
    <submittedName>
        <fullName evidence="6">NAPA</fullName>
    </submittedName>
</protein>
<name>A0ABY6LR16_9ARAC</name>
<dbReference type="InterPro" id="IPR000744">
    <property type="entry name" value="NSF_attach"/>
</dbReference>
<dbReference type="PRINTS" id="PR00448">
    <property type="entry name" value="NSFATTACHMNT"/>
</dbReference>
<dbReference type="PANTHER" id="PTHR13768:SF8">
    <property type="entry name" value="ALPHA-SOLUBLE NSF ATTACHMENT PROTEIN"/>
    <property type="match status" value="1"/>
</dbReference>
<dbReference type="CDD" id="cd15832">
    <property type="entry name" value="SNAP"/>
    <property type="match status" value="1"/>
</dbReference>
<reference evidence="6 7" key="1">
    <citation type="submission" date="2022-01" db="EMBL/GenBank/DDBJ databases">
        <title>A chromosomal length assembly of Cordylochernes scorpioides.</title>
        <authorList>
            <person name="Zeh D."/>
            <person name="Zeh J."/>
        </authorList>
    </citation>
    <scope>NUCLEOTIDE SEQUENCE [LARGE SCALE GENOMIC DNA]</scope>
    <source>
        <strain evidence="6">IN4F17</strain>
        <tissue evidence="6">Whole Body</tissue>
    </source>
</reference>
<accession>A0ABY6LR16</accession>
<proteinExistence type="inferred from homology"/>